<protein>
    <submittedName>
        <fullName evidence="1">Addiction module antitoxin</fullName>
    </submittedName>
</protein>
<dbReference type="EMBL" id="LMTZ01000125">
    <property type="protein sequence ID" value="KST64277.1"/>
    <property type="molecule type" value="Genomic_DNA"/>
</dbReference>
<comment type="caution">
    <text evidence="1">The sequence shown here is derived from an EMBL/GenBank/DDBJ whole genome shotgun (WGS) entry which is preliminary data.</text>
</comment>
<proteinExistence type="predicted"/>
<evidence type="ECO:0000313" key="1">
    <source>
        <dbReference type="EMBL" id="KST64277.1"/>
    </source>
</evidence>
<keyword evidence="2" id="KW-1185">Reference proteome</keyword>
<name>A0A0V7ZI95_9CYAN</name>
<accession>A0A0V7ZI95</accession>
<reference evidence="1 2" key="1">
    <citation type="journal article" date="2015" name="Genome Announc.">
        <title>Draft Genome of the Euendolithic (true boring) Cyanobacterium Mastigocoleus testarum strain BC008.</title>
        <authorList>
            <person name="Guida B.S."/>
            <person name="Garcia-Pichel F."/>
        </authorList>
    </citation>
    <scope>NUCLEOTIDE SEQUENCE [LARGE SCALE GENOMIC DNA]</scope>
    <source>
        <strain evidence="1 2">BC008</strain>
    </source>
</reference>
<sequence>MQNKSSFIHVEATTKFQRNIRILANKNRNIRNDIEPVIKQLESGDLPGYLVPGVGYTIFKLRVKNSDIQNGKNAEYQIIYYLKTATNIILVTIHNTMKSFSNYS</sequence>
<dbReference type="RefSeq" id="WP_036267792.1">
    <property type="nucleotide sequence ID" value="NZ_LMTZ01000125.1"/>
</dbReference>
<gene>
    <name evidence="1" type="ORF">BC008_16700</name>
</gene>
<dbReference type="OrthoDB" id="197283at2"/>
<evidence type="ECO:0000313" key="2">
    <source>
        <dbReference type="Proteomes" id="UP000053372"/>
    </source>
</evidence>
<organism evidence="1 2">
    <name type="scientific">Mastigocoleus testarum BC008</name>
    <dbReference type="NCBI Taxonomy" id="371196"/>
    <lineage>
        <taxon>Bacteria</taxon>
        <taxon>Bacillati</taxon>
        <taxon>Cyanobacteriota</taxon>
        <taxon>Cyanophyceae</taxon>
        <taxon>Nostocales</taxon>
        <taxon>Hapalosiphonaceae</taxon>
        <taxon>Mastigocoleus</taxon>
    </lineage>
</organism>
<dbReference type="Proteomes" id="UP000053372">
    <property type="component" value="Unassembled WGS sequence"/>
</dbReference>
<dbReference type="AlphaFoldDB" id="A0A0V7ZI95"/>